<reference evidence="3" key="1">
    <citation type="submission" date="2021-04" db="EMBL/GenBank/DDBJ databases">
        <authorList>
            <person name="Tunstrom K."/>
        </authorList>
    </citation>
    <scope>NUCLEOTIDE SEQUENCE</scope>
</reference>
<sequence length="455" mass="51682">MKTGNSLQQENVTIRRPAKCNSENDLTKLEMDMTSSSTMLFENTMDSLPNLSTIENPIVVELKINNNNLALKLQSAHKEIENLITENFKLKRELENCQMVIKTLKQLNSTQNNEARSTNSTPRRKGTKQNKLKPLQDILSPLLNNIKSTNQDSTADSSILTVTGDILTKDSKTDTATDTYTYSDSNMHKKENSNMRITKRNNSFSNKSEIALNVQQQDVVNKVIDKDNISTNITNKRSILVDRISAKKKIIIIADQYGKNVRHSLEKLLGPEYQVYCFIKPGAESSEVLNVWKHEISSLTLNDCVVVLTGSNDRNTFKLKCNLMSWVTSCQNTNVIISEVPHNNYLNLFKLNYELKFLCSNFKRAVFLDMDYCKSVPRRKLFALNLSRSLLKEILSISYRQNYLNYIKNAACVTGNSKLYSKCDKSCQTEFCNVAMEGSASNETDDSSEFFRGPK</sequence>
<comment type="caution">
    <text evidence="3">The sequence shown here is derived from an EMBL/GenBank/DDBJ whole genome shotgun (WGS) entry which is preliminary data.</text>
</comment>
<proteinExistence type="predicted"/>
<organism evidence="3 4">
    <name type="scientific">Parnassius apollo</name>
    <name type="common">Apollo butterfly</name>
    <name type="synonym">Papilio apollo</name>
    <dbReference type="NCBI Taxonomy" id="110799"/>
    <lineage>
        <taxon>Eukaryota</taxon>
        <taxon>Metazoa</taxon>
        <taxon>Ecdysozoa</taxon>
        <taxon>Arthropoda</taxon>
        <taxon>Hexapoda</taxon>
        <taxon>Insecta</taxon>
        <taxon>Pterygota</taxon>
        <taxon>Neoptera</taxon>
        <taxon>Endopterygota</taxon>
        <taxon>Lepidoptera</taxon>
        <taxon>Glossata</taxon>
        <taxon>Ditrysia</taxon>
        <taxon>Papilionoidea</taxon>
        <taxon>Papilionidae</taxon>
        <taxon>Parnassiinae</taxon>
        <taxon>Parnassini</taxon>
        <taxon>Parnassius</taxon>
        <taxon>Parnassius</taxon>
    </lineage>
</organism>
<dbReference type="OrthoDB" id="7490061at2759"/>
<evidence type="ECO:0000313" key="4">
    <source>
        <dbReference type="Proteomes" id="UP000691718"/>
    </source>
</evidence>
<evidence type="ECO:0000313" key="3">
    <source>
        <dbReference type="EMBL" id="CAG4957605.1"/>
    </source>
</evidence>
<feature type="coiled-coil region" evidence="1">
    <location>
        <begin position="59"/>
        <end position="100"/>
    </location>
</feature>
<dbReference type="EMBL" id="CAJQZP010000356">
    <property type="protein sequence ID" value="CAG4957605.1"/>
    <property type="molecule type" value="Genomic_DNA"/>
</dbReference>
<dbReference type="Proteomes" id="UP000691718">
    <property type="component" value="Unassembled WGS sequence"/>
</dbReference>
<feature type="compositionally biased region" description="Basic residues" evidence="2">
    <location>
        <begin position="122"/>
        <end position="131"/>
    </location>
</feature>
<dbReference type="AlphaFoldDB" id="A0A8S3WG86"/>
<evidence type="ECO:0000256" key="2">
    <source>
        <dbReference type="SAM" id="MobiDB-lite"/>
    </source>
</evidence>
<name>A0A8S3WG86_PARAO</name>
<feature type="compositionally biased region" description="Polar residues" evidence="2">
    <location>
        <begin position="108"/>
        <end position="121"/>
    </location>
</feature>
<evidence type="ECO:0000256" key="1">
    <source>
        <dbReference type="SAM" id="Coils"/>
    </source>
</evidence>
<keyword evidence="1" id="KW-0175">Coiled coil</keyword>
<gene>
    <name evidence="3" type="ORF">PAPOLLO_LOCUS5746</name>
</gene>
<protein>
    <submittedName>
        <fullName evidence="3">(apollo) hypothetical protein</fullName>
    </submittedName>
</protein>
<feature type="region of interest" description="Disordered" evidence="2">
    <location>
        <begin position="108"/>
        <end position="134"/>
    </location>
</feature>
<keyword evidence="4" id="KW-1185">Reference proteome</keyword>
<accession>A0A8S3WG86</accession>